<organism evidence="6 7">
    <name type="scientific">Pseudobacillus wudalianchiensis</name>
    <dbReference type="NCBI Taxonomy" id="1743143"/>
    <lineage>
        <taxon>Bacteria</taxon>
        <taxon>Bacillati</taxon>
        <taxon>Bacillota</taxon>
        <taxon>Bacilli</taxon>
        <taxon>Bacillales</taxon>
        <taxon>Bacillaceae</taxon>
        <taxon>Pseudobacillus</taxon>
    </lineage>
</organism>
<evidence type="ECO:0000313" key="7">
    <source>
        <dbReference type="Proteomes" id="UP000092578"/>
    </source>
</evidence>
<dbReference type="EMBL" id="MAYT01000003">
    <property type="protein sequence ID" value="OCA92017.1"/>
    <property type="molecule type" value="Genomic_DNA"/>
</dbReference>
<evidence type="ECO:0000256" key="2">
    <source>
        <dbReference type="ARBA" id="ARBA00022630"/>
    </source>
</evidence>
<comment type="caution">
    <text evidence="6">The sequence shown here is derived from an EMBL/GenBank/DDBJ whole genome shotgun (WGS) entry which is preliminary data.</text>
</comment>
<dbReference type="GO" id="GO:0005829">
    <property type="term" value="C:cytosol"/>
    <property type="evidence" value="ECO:0007669"/>
    <property type="project" value="TreeGrafter"/>
</dbReference>
<dbReference type="GO" id="GO:0004497">
    <property type="term" value="F:monooxygenase activity"/>
    <property type="evidence" value="ECO:0007669"/>
    <property type="project" value="UniProtKB-KW"/>
</dbReference>
<dbReference type="InterPro" id="IPR050766">
    <property type="entry name" value="Bact_Lucif_Oxidored"/>
</dbReference>
<keyword evidence="4 6" id="KW-0503">Monooxygenase</keyword>
<protein>
    <submittedName>
        <fullName evidence="6">Alkane 1-monooxygenase</fullName>
    </submittedName>
</protein>
<gene>
    <name evidence="6" type="ORF">A8F95_19125</name>
</gene>
<dbReference type="AlphaFoldDB" id="A0A1B9B7D8"/>
<dbReference type="SUPFAM" id="SSF51679">
    <property type="entry name" value="Bacterial luciferase-like"/>
    <property type="match status" value="1"/>
</dbReference>
<keyword evidence="3" id="KW-0560">Oxidoreductase</keyword>
<accession>A0A1B9B7D8</accession>
<evidence type="ECO:0000256" key="3">
    <source>
        <dbReference type="ARBA" id="ARBA00023002"/>
    </source>
</evidence>
<dbReference type="GO" id="GO:0016705">
    <property type="term" value="F:oxidoreductase activity, acting on paired donors, with incorporation or reduction of molecular oxygen"/>
    <property type="evidence" value="ECO:0007669"/>
    <property type="project" value="InterPro"/>
</dbReference>
<reference evidence="7" key="1">
    <citation type="submission" date="2016-05" db="EMBL/GenBank/DDBJ databases">
        <authorList>
            <person name="Liu B."/>
            <person name="Wang J."/>
            <person name="Zhu Y."/>
            <person name="Liu G."/>
            <person name="Chen Q."/>
            <person name="Chen Z."/>
            <person name="Lan J."/>
            <person name="Che J."/>
            <person name="Ge C."/>
            <person name="Shi H."/>
            <person name="Pan Z."/>
            <person name="Liu X."/>
        </authorList>
    </citation>
    <scope>NUCLEOTIDE SEQUENCE [LARGE SCALE GENOMIC DNA]</scope>
    <source>
        <strain evidence="7">FJAT-27215</strain>
    </source>
</reference>
<evidence type="ECO:0000259" key="5">
    <source>
        <dbReference type="Pfam" id="PF00296"/>
    </source>
</evidence>
<keyword evidence="2" id="KW-0285">Flavoprotein</keyword>
<sequence length="363" mass="41415">MKLGLFLYASHPPERSYYEATQWDLEMIKYADELGYEEVWMGEHFTAEWEPIPAPDLVVAQALLQTKQIKLGVGAYLLPYHHPAELAHRAAYLDHLSQGRFLFGAGSSGLGSDLALFNVDGSTGENVKMTAEALEIILKLWTETEPFEYRGKYWNVNKTDRMFDVLGPHMTPYQKPHPPIGVAGLSPHSATLKIAGQRGFIPMSLAYRHSAASKNWESIVEGAKQSGRTPNREEWRVGKNIFVAETDEEAYEHSVNSMMGRHFREYTIPLFKNLGRLAIFKENEDIPDEEVTVDYIAENCWFIGSPDTVAKKLDHFYEISGGFGTLLTPGYDYLDNPEVWKKSMRLLKEEVLPRLKKNRKVYY</sequence>
<dbReference type="InterPro" id="IPR036661">
    <property type="entry name" value="Luciferase-like_sf"/>
</dbReference>
<evidence type="ECO:0000256" key="4">
    <source>
        <dbReference type="ARBA" id="ARBA00023033"/>
    </source>
</evidence>
<dbReference type="PANTHER" id="PTHR30137:SF16">
    <property type="entry name" value="BLL0895 PROTEIN"/>
    <property type="match status" value="1"/>
</dbReference>
<proteinExistence type="inferred from homology"/>
<name>A0A1B9B7D8_9BACI</name>
<dbReference type="Gene3D" id="3.20.20.30">
    <property type="entry name" value="Luciferase-like domain"/>
    <property type="match status" value="1"/>
</dbReference>
<dbReference type="InterPro" id="IPR011251">
    <property type="entry name" value="Luciferase-like_dom"/>
</dbReference>
<feature type="domain" description="Luciferase-like" evidence="5">
    <location>
        <begin position="1"/>
        <end position="318"/>
    </location>
</feature>
<dbReference type="RefSeq" id="WP_065409662.1">
    <property type="nucleotide sequence ID" value="NZ_MAYT01000003.1"/>
</dbReference>
<evidence type="ECO:0000313" key="6">
    <source>
        <dbReference type="EMBL" id="OCA92017.1"/>
    </source>
</evidence>
<keyword evidence="7" id="KW-1185">Reference proteome</keyword>
<dbReference type="Pfam" id="PF00296">
    <property type="entry name" value="Bac_luciferase"/>
    <property type="match status" value="1"/>
</dbReference>
<evidence type="ECO:0000256" key="1">
    <source>
        <dbReference type="ARBA" id="ARBA00010426"/>
    </source>
</evidence>
<dbReference type="Proteomes" id="UP000092578">
    <property type="component" value="Unassembled WGS sequence"/>
</dbReference>
<dbReference type="PANTHER" id="PTHR30137">
    <property type="entry name" value="LUCIFERASE-LIKE MONOOXYGENASE"/>
    <property type="match status" value="1"/>
</dbReference>
<comment type="similarity">
    <text evidence="1">Belongs to the bacterial luciferase oxidoreductase family.</text>
</comment>